<protein>
    <submittedName>
        <fullName evidence="2">Uncharacterized protein</fullName>
    </submittedName>
</protein>
<organism evidence="2 3">
    <name type="scientific">Microcystis aeruginosa PCC 9432</name>
    <dbReference type="NCBI Taxonomy" id="1160280"/>
    <lineage>
        <taxon>Bacteria</taxon>
        <taxon>Bacillati</taxon>
        <taxon>Cyanobacteriota</taxon>
        <taxon>Cyanophyceae</taxon>
        <taxon>Oscillatoriophycideae</taxon>
        <taxon>Chroococcales</taxon>
        <taxon>Microcystaceae</taxon>
        <taxon>Microcystis</taxon>
    </lineage>
</organism>
<keyword evidence="1" id="KW-0472">Membrane</keyword>
<keyword evidence="1" id="KW-0812">Transmembrane</keyword>
<gene>
    <name evidence="2" type="ORF">MICCA_800031</name>
</gene>
<dbReference type="EMBL" id="CAIH01000418">
    <property type="protein sequence ID" value="CCH95426.1"/>
    <property type="molecule type" value="Genomic_DNA"/>
</dbReference>
<accession>A0A830ZXK8</accession>
<comment type="caution">
    <text evidence="2">The sequence shown here is derived from an EMBL/GenBank/DDBJ whole genome shotgun (WGS) entry which is preliminary data.</text>
</comment>
<feature type="transmembrane region" description="Helical" evidence="1">
    <location>
        <begin position="130"/>
        <end position="156"/>
    </location>
</feature>
<reference evidence="2 3" key="1">
    <citation type="submission" date="2012-04" db="EMBL/GenBank/DDBJ databases">
        <authorList>
            <person name="Genoscope - CEA"/>
        </authorList>
    </citation>
    <scope>NUCLEOTIDE SEQUENCE [LARGE SCALE GENOMIC DNA]</scope>
    <source>
        <strain evidence="2 3">9432</strain>
    </source>
</reference>
<proteinExistence type="predicted"/>
<evidence type="ECO:0000256" key="1">
    <source>
        <dbReference type="SAM" id="Phobius"/>
    </source>
</evidence>
<name>A0A830ZXK8_MICAE</name>
<evidence type="ECO:0000313" key="2">
    <source>
        <dbReference type="EMBL" id="CCH95426.1"/>
    </source>
</evidence>
<keyword evidence="1" id="KW-1133">Transmembrane helix</keyword>
<dbReference type="AlphaFoldDB" id="A0A830ZXK8"/>
<dbReference type="Proteomes" id="UP000005806">
    <property type="component" value="Unassembled WGS sequence"/>
</dbReference>
<sequence>MARAWLFCCLARRAMAAAARRRVCRSKSAVFPNPTRINLRIGPPPPRRVAALLPNFPSNSVSEMRSSRIPPSLSFNSANSPAISMAPSGKPRAKVSPVQVRSEVSVDRISILYLDNSLQNAYINHYTVSSISGCLILCVISLTYIVVIDLCVLCVWSGSFHSLAHKTVS</sequence>
<evidence type="ECO:0000313" key="3">
    <source>
        <dbReference type="Proteomes" id="UP000005806"/>
    </source>
</evidence>